<evidence type="ECO:0000256" key="1">
    <source>
        <dbReference type="ARBA" id="ARBA00004123"/>
    </source>
</evidence>
<dbReference type="EMBL" id="JAECZO010000056">
    <property type="protein sequence ID" value="KAK7195567.1"/>
    <property type="molecule type" value="Genomic_DNA"/>
</dbReference>
<comment type="similarity">
    <text evidence="2">Belongs to the ELOF1 family.</text>
</comment>
<gene>
    <name evidence="6" type="ORF">NESM_000485000</name>
</gene>
<proteinExistence type="inferred from homology"/>
<dbReference type="InterPro" id="IPR038567">
    <property type="entry name" value="T_Elf1_sf"/>
</dbReference>
<dbReference type="Proteomes" id="UP001430356">
    <property type="component" value="Unassembled WGS sequence"/>
</dbReference>
<feature type="compositionally biased region" description="Acidic residues" evidence="5">
    <location>
        <begin position="215"/>
        <end position="226"/>
    </location>
</feature>
<keyword evidence="3" id="KW-0862">Zinc</keyword>
<feature type="region of interest" description="Disordered" evidence="5">
    <location>
        <begin position="135"/>
        <end position="190"/>
    </location>
</feature>
<evidence type="ECO:0000256" key="5">
    <source>
        <dbReference type="SAM" id="MobiDB-lite"/>
    </source>
</evidence>
<protein>
    <submittedName>
        <fullName evidence="6">Transcription elongation factor 1 domain-containing protein</fullName>
    </submittedName>
</protein>
<feature type="compositionally biased region" description="Basic and acidic residues" evidence="5">
    <location>
        <begin position="150"/>
        <end position="164"/>
    </location>
</feature>
<reference evidence="6 7" key="1">
    <citation type="journal article" date="2021" name="MBio">
        <title>A New Model Trypanosomatid, Novymonas esmeraldas: Genomic Perception of Its 'Candidatus Pandoraea novymonadis' Endosymbiont.</title>
        <authorList>
            <person name="Zakharova A."/>
            <person name="Saura A."/>
            <person name="Butenko A."/>
            <person name="Podesvova L."/>
            <person name="Warmusova S."/>
            <person name="Kostygov A.Y."/>
            <person name="Nenarokova A."/>
            <person name="Lukes J."/>
            <person name="Opperdoes F.R."/>
            <person name="Yurchenko V."/>
        </authorList>
    </citation>
    <scope>NUCLEOTIDE SEQUENCE [LARGE SCALE GENOMIC DNA]</scope>
    <source>
        <strain evidence="6 7">E262AT.01</strain>
    </source>
</reference>
<keyword evidence="6" id="KW-0251">Elongation factor</keyword>
<dbReference type="SUPFAM" id="SSF57783">
    <property type="entry name" value="Zinc beta-ribbon"/>
    <property type="match status" value="1"/>
</dbReference>
<dbReference type="InterPro" id="IPR007808">
    <property type="entry name" value="Elf1"/>
</dbReference>
<comment type="caution">
    <text evidence="6">The sequence shown here is derived from an EMBL/GenBank/DDBJ whole genome shotgun (WGS) entry which is preliminary data.</text>
</comment>
<comment type="subcellular location">
    <subcellularLocation>
        <location evidence="1">Nucleus</location>
    </subcellularLocation>
</comment>
<dbReference type="Gene3D" id="2.20.25.190">
    <property type="match status" value="1"/>
</dbReference>
<dbReference type="GO" id="GO:0003746">
    <property type="term" value="F:translation elongation factor activity"/>
    <property type="evidence" value="ECO:0007669"/>
    <property type="project" value="UniProtKB-KW"/>
</dbReference>
<dbReference type="GO" id="GO:0005634">
    <property type="term" value="C:nucleus"/>
    <property type="evidence" value="ECO:0007669"/>
    <property type="project" value="UniProtKB-SubCell"/>
</dbReference>
<feature type="region of interest" description="Disordered" evidence="5">
    <location>
        <begin position="1"/>
        <end position="33"/>
    </location>
</feature>
<evidence type="ECO:0000256" key="3">
    <source>
        <dbReference type="ARBA" id="ARBA00022833"/>
    </source>
</evidence>
<evidence type="ECO:0000256" key="4">
    <source>
        <dbReference type="ARBA" id="ARBA00023242"/>
    </source>
</evidence>
<evidence type="ECO:0000256" key="2">
    <source>
        <dbReference type="ARBA" id="ARBA00009730"/>
    </source>
</evidence>
<dbReference type="Pfam" id="PF05129">
    <property type="entry name" value="Zn_ribbon_Elf1"/>
    <property type="match status" value="1"/>
</dbReference>
<keyword evidence="6" id="KW-0648">Protein biosynthesis</keyword>
<feature type="region of interest" description="Disordered" evidence="5">
    <location>
        <begin position="209"/>
        <end position="254"/>
    </location>
</feature>
<keyword evidence="7" id="KW-1185">Reference proteome</keyword>
<name>A0AAW0EQR4_9TRYP</name>
<evidence type="ECO:0000313" key="7">
    <source>
        <dbReference type="Proteomes" id="UP001430356"/>
    </source>
</evidence>
<organism evidence="6 7">
    <name type="scientific">Novymonas esmeraldas</name>
    <dbReference type="NCBI Taxonomy" id="1808958"/>
    <lineage>
        <taxon>Eukaryota</taxon>
        <taxon>Discoba</taxon>
        <taxon>Euglenozoa</taxon>
        <taxon>Kinetoplastea</taxon>
        <taxon>Metakinetoplastina</taxon>
        <taxon>Trypanosomatida</taxon>
        <taxon>Trypanosomatidae</taxon>
        <taxon>Novymonas</taxon>
    </lineage>
</organism>
<dbReference type="AlphaFoldDB" id="A0AAW0EQR4"/>
<evidence type="ECO:0000313" key="6">
    <source>
        <dbReference type="EMBL" id="KAK7195567.1"/>
    </source>
</evidence>
<accession>A0AAW0EQR4</accession>
<sequence>MSDARRGSFASRKARGEVGGGGGAPKSSRTAKEHNYDATRYHQNANRHGIRALRTFDCPVCDSKNTIRVTLTPRLGQGTVTCTYCALLRPVPVDLPYPSVQKFVPSLENKADVFFRFHEQYAALLRQHADADQVPLTTAHSSSSSALLDGSRRRPREEATDGEGHAVAGGLGRRARGEGSAGDAVPRDGTLHGGAGLFGDGAGGYVMGVMGMSSGDDDDDGGDANDGDSKCGVQEGSAAEGRHSASATTHDGVDSGVAALADEAEDGAEEMDVAEFFADSD</sequence>
<keyword evidence="4" id="KW-0539">Nucleus</keyword>